<dbReference type="PANTHER" id="PTHR43433">
    <property type="entry name" value="HYDROLASE, ALPHA/BETA FOLD FAMILY PROTEIN"/>
    <property type="match status" value="1"/>
</dbReference>
<evidence type="ECO:0000259" key="1">
    <source>
        <dbReference type="Pfam" id="PF00561"/>
    </source>
</evidence>
<dbReference type="Pfam" id="PF00561">
    <property type="entry name" value="Abhydrolase_1"/>
    <property type="match status" value="1"/>
</dbReference>
<evidence type="ECO:0000313" key="3">
    <source>
        <dbReference type="Proteomes" id="UP001362999"/>
    </source>
</evidence>
<proteinExistence type="predicted"/>
<dbReference type="InterPro" id="IPR050471">
    <property type="entry name" value="AB_hydrolase"/>
</dbReference>
<name>A0AAW0C9I8_9AGAR</name>
<feature type="domain" description="AB hydrolase-1" evidence="1">
    <location>
        <begin position="35"/>
        <end position="299"/>
    </location>
</feature>
<dbReference type="PRINTS" id="PR00412">
    <property type="entry name" value="EPOXHYDRLASE"/>
</dbReference>
<dbReference type="Gene3D" id="3.40.50.1820">
    <property type="entry name" value="alpha/beta hydrolase"/>
    <property type="match status" value="1"/>
</dbReference>
<accession>A0AAW0C9I8</accession>
<dbReference type="GO" id="GO:0016787">
    <property type="term" value="F:hydrolase activity"/>
    <property type="evidence" value="ECO:0007669"/>
    <property type="project" value="UniProtKB-KW"/>
</dbReference>
<dbReference type="PRINTS" id="PR00111">
    <property type="entry name" value="ABHYDROLASE"/>
</dbReference>
<sequence>MPFIDLQTSTGLETFSYTLSTPTNASADKIVAGLPTVLFVHPVYVTSAIFHPIFADTKLRRFNLLTMDLRGHGRTSATVDDSYGREVAAHDVLGLIDALKISACHVVGISMGANIALQMAVIAPEKVLSLFLLSPSPSTEPIESLEGRQEIYECWASAFQDADSGMDECAMADAMLGVAQLAYGDNKTSFTKALGSATYDAAVRNWSPSEEALSVMHTVSVEFFQDEHRQDINDNDDLYASASLSRIESTTSILVVHCSEDIIYPRSSAEEFCTLLRRAELDVDLVSLDGAPHFGNATHPDETNAMLYSFLTANCSSFQDIGTAQMRVTSPFLEELKRCGFMEDENQNDSDDSD</sequence>
<protein>
    <submittedName>
        <fullName evidence="2">AB hydrolase-1 domain-containing protein</fullName>
    </submittedName>
</protein>
<gene>
    <name evidence="2" type="ORF">R3P38DRAFT_602983</name>
</gene>
<dbReference type="PANTHER" id="PTHR43433:SF5">
    <property type="entry name" value="AB HYDROLASE-1 DOMAIN-CONTAINING PROTEIN"/>
    <property type="match status" value="1"/>
</dbReference>
<dbReference type="InterPro" id="IPR029058">
    <property type="entry name" value="AB_hydrolase_fold"/>
</dbReference>
<dbReference type="Proteomes" id="UP001362999">
    <property type="component" value="Unassembled WGS sequence"/>
</dbReference>
<dbReference type="InterPro" id="IPR000073">
    <property type="entry name" value="AB_hydrolase_1"/>
</dbReference>
<dbReference type="AlphaFoldDB" id="A0AAW0C9I8"/>
<dbReference type="SUPFAM" id="SSF53474">
    <property type="entry name" value="alpha/beta-Hydrolases"/>
    <property type="match status" value="1"/>
</dbReference>
<dbReference type="InterPro" id="IPR000639">
    <property type="entry name" value="Epox_hydrolase-like"/>
</dbReference>
<keyword evidence="2" id="KW-0378">Hydrolase</keyword>
<organism evidence="2 3">
    <name type="scientific">Favolaschia claudopus</name>
    <dbReference type="NCBI Taxonomy" id="2862362"/>
    <lineage>
        <taxon>Eukaryota</taxon>
        <taxon>Fungi</taxon>
        <taxon>Dikarya</taxon>
        <taxon>Basidiomycota</taxon>
        <taxon>Agaricomycotina</taxon>
        <taxon>Agaricomycetes</taxon>
        <taxon>Agaricomycetidae</taxon>
        <taxon>Agaricales</taxon>
        <taxon>Marasmiineae</taxon>
        <taxon>Mycenaceae</taxon>
        <taxon>Favolaschia</taxon>
    </lineage>
</organism>
<reference evidence="2 3" key="1">
    <citation type="journal article" date="2024" name="J Genomics">
        <title>Draft genome sequencing and assembly of Favolaschia claudopus CIRM-BRFM 2984 isolated from oak limbs.</title>
        <authorList>
            <person name="Navarro D."/>
            <person name="Drula E."/>
            <person name="Chaduli D."/>
            <person name="Cazenave R."/>
            <person name="Ahrendt S."/>
            <person name="Wang J."/>
            <person name="Lipzen A."/>
            <person name="Daum C."/>
            <person name="Barry K."/>
            <person name="Grigoriev I.V."/>
            <person name="Favel A."/>
            <person name="Rosso M.N."/>
            <person name="Martin F."/>
        </authorList>
    </citation>
    <scope>NUCLEOTIDE SEQUENCE [LARGE SCALE GENOMIC DNA]</scope>
    <source>
        <strain evidence="2 3">CIRM-BRFM 2984</strain>
    </source>
</reference>
<keyword evidence="3" id="KW-1185">Reference proteome</keyword>
<evidence type="ECO:0000313" key="2">
    <source>
        <dbReference type="EMBL" id="KAK7035657.1"/>
    </source>
</evidence>
<dbReference type="EMBL" id="JAWWNJ010000019">
    <property type="protein sequence ID" value="KAK7035657.1"/>
    <property type="molecule type" value="Genomic_DNA"/>
</dbReference>
<comment type="caution">
    <text evidence="2">The sequence shown here is derived from an EMBL/GenBank/DDBJ whole genome shotgun (WGS) entry which is preliminary data.</text>
</comment>